<keyword evidence="2" id="KW-1185">Reference proteome</keyword>
<organism evidence="1 2">
    <name type="scientific">Callosobruchus maculatus</name>
    <name type="common">Southern cowpea weevil</name>
    <name type="synonym">Pulse bruchid</name>
    <dbReference type="NCBI Taxonomy" id="64391"/>
    <lineage>
        <taxon>Eukaryota</taxon>
        <taxon>Metazoa</taxon>
        <taxon>Ecdysozoa</taxon>
        <taxon>Arthropoda</taxon>
        <taxon>Hexapoda</taxon>
        <taxon>Insecta</taxon>
        <taxon>Pterygota</taxon>
        <taxon>Neoptera</taxon>
        <taxon>Endopterygota</taxon>
        <taxon>Coleoptera</taxon>
        <taxon>Polyphaga</taxon>
        <taxon>Cucujiformia</taxon>
        <taxon>Chrysomeloidea</taxon>
        <taxon>Chrysomelidae</taxon>
        <taxon>Bruchinae</taxon>
        <taxon>Bruchini</taxon>
        <taxon>Callosobruchus</taxon>
    </lineage>
</organism>
<dbReference type="Proteomes" id="UP000410492">
    <property type="component" value="Unassembled WGS sequence"/>
</dbReference>
<accession>A0A653CLX8</accession>
<reference evidence="1 2" key="1">
    <citation type="submission" date="2019-01" db="EMBL/GenBank/DDBJ databases">
        <authorList>
            <person name="Sayadi A."/>
        </authorList>
    </citation>
    <scope>NUCLEOTIDE SEQUENCE [LARGE SCALE GENOMIC DNA]</scope>
</reference>
<dbReference type="AlphaFoldDB" id="A0A653CLX8"/>
<evidence type="ECO:0000313" key="1">
    <source>
        <dbReference type="EMBL" id="VEN48755.1"/>
    </source>
</evidence>
<name>A0A653CLX8_CALMS</name>
<evidence type="ECO:0000313" key="2">
    <source>
        <dbReference type="Proteomes" id="UP000410492"/>
    </source>
</evidence>
<proteinExistence type="predicted"/>
<sequence length="84" mass="9843">MEAPKHYKLRGFSRAVQRLKDWSSGWWLTASENLACLKYRHTARARAGGKRSLHLDVMRLHTHIHAPIKQPVRFASAEDDRYIF</sequence>
<dbReference type="EMBL" id="CAACVG010008162">
    <property type="protein sequence ID" value="VEN48755.1"/>
    <property type="molecule type" value="Genomic_DNA"/>
</dbReference>
<feature type="non-terminal residue" evidence="1">
    <location>
        <position position="84"/>
    </location>
</feature>
<protein>
    <submittedName>
        <fullName evidence="1">Uncharacterized protein</fullName>
    </submittedName>
</protein>
<gene>
    <name evidence="1" type="ORF">CALMAC_LOCUS10099</name>
</gene>